<evidence type="ECO:0000313" key="2">
    <source>
        <dbReference type="EMBL" id="VDK71803.1"/>
    </source>
</evidence>
<proteinExistence type="predicted"/>
<evidence type="ECO:0000313" key="4">
    <source>
        <dbReference type="WBParaSite" id="nOo.2.0.1.t04121-RA"/>
    </source>
</evidence>
<feature type="compositionally biased region" description="Polar residues" evidence="1">
    <location>
        <begin position="44"/>
        <end position="54"/>
    </location>
</feature>
<reference evidence="4" key="1">
    <citation type="submission" date="2016-06" db="UniProtKB">
        <authorList>
            <consortium name="WormBaseParasite"/>
        </authorList>
    </citation>
    <scope>IDENTIFICATION</scope>
</reference>
<dbReference type="AlphaFoldDB" id="A0A182E7X2"/>
<feature type="compositionally biased region" description="Polar residues" evidence="1">
    <location>
        <begin position="72"/>
        <end position="88"/>
    </location>
</feature>
<dbReference type="Proteomes" id="UP000271087">
    <property type="component" value="Unassembled WGS sequence"/>
</dbReference>
<keyword evidence="3" id="KW-1185">Reference proteome</keyword>
<organism evidence="4">
    <name type="scientific">Onchocerca ochengi</name>
    <name type="common">Filarial nematode worm</name>
    <dbReference type="NCBI Taxonomy" id="42157"/>
    <lineage>
        <taxon>Eukaryota</taxon>
        <taxon>Metazoa</taxon>
        <taxon>Ecdysozoa</taxon>
        <taxon>Nematoda</taxon>
        <taxon>Chromadorea</taxon>
        <taxon>Rhabditida</taxon>
        <taxon>Spirurina</taxon>
        <taxon>Spiruromorpha</taxon>
        <taxon>Filarioidea</taxon>
        <taxon>Onchocercidae</taxon>
        <taxon>Onchocerca</taxon>
    </lineage>
</organism>
<dbReference type="OrthoDB" id="5812302at2759"/>
<feature type="compositionally biased region" description="Acidic residues" evidence="1">
    <location>
        <begin position="9"/>
        <end position="21"/>
    </location>
</feature>
<reference evidence="2 3" key="2">
    <citation type="submission" date="2018-08" db="EMBL/GenBank/DDBJ databases">
        <authorList>
            <person name="Laetsch R D."/>
            <person name="Stevens L."/>
            <person name="Kumar S."/>
            <person name="Blaxter L. M."/>
        </authorList>
    </citation>
    <scope>NUCLEOTIDE SEQUENCE [LARGE SCALE GENOMIC DNA]</scope>
</reference>
<gene>
    <name evidence="2" type="ORF">NOO_LOCUS4121</name>
</gene>
<name>A0A182E7X2_ONCOC</name>
<evidence type="ECO:0000313" key="3">
    <source>
        <dbReference type="Proteomes" id="UP000271087"/>
    </source>
</evidence>
<feature type="region of interest" description="Disordered" evidence="1">
    <location>
        <begin position="44"/>
        <end position="88"/>
    </location>
</feature>
<dbReference type="EMBL" id="UYRW01000878">
    <property type="protein sequence ID" value="VDK71803.1"/>
    <property type="molecule type" value="Genomic_DNA"/>
</dbReference>
<evidence type="ECO:0000256" key="1">
    <source>
        <dbReference type="SAM" id="MobiDB-lite"/>
    </source>
</evidence>
<protein>
    <submittedName>
        <fullName evidence="4">Peptidase A1 domain-containing protein</fullName>
    </submittedName>
</protein>
<feature type="region of interest" description="Disordered" evidence="1">
    <location>
        <begin position="1"/>
        <end position="25"/>
    </location>
</feature>
<accession>A0A182E7X2</accession>
<dbReference type="WBParaSite" id="nOo.2.0.1.t04121-RA">
    <property type="protein sequence ID" value="nOo.2.0.1.t04121-RA"/>
    <property type="gene ID" value="nOo.2.0.1.g04121"/>
</dbReference>
<sequence length="434" mass="48913">MAEKIKSEIEEEEEEEEEEDSVANIRHPRFIYKVRSVQAPEHPTTSFHMITPNASSPSSSPSQVMKMDETSIQKPDSNEYFSDESSPFRNSDHLPSSVIINTQQNPVPTITVNEGEQFPSFENHPDVLDYLKEYHPEQMINFTDQIQELNTSYKGQFSDVPISIGPSFDNTDYTFNHEFDTSFPLPLNFETDKTDIPHYDEILLQDYNISRIQHAPLFGCTAENLYNFATSGFDLLGTNEPDNFNMTITDEHNSGQQIIMGLTQDGQVIIGGLTMPINKKMDNYDQENASSMFCTLKTYEETVSLPMYQIPENLNEQDLNVKHVTGNEVVTGLTARGEFIIANTIDNSLWESKHLVSVIMGLAASGQIICGGCTSDKITKCVFTTSEKTIEYNDHQAIVDIIANLTANNEKVVVGLTDSNFTNFNESLLRRDSF</sequence>